<organism evidence="1 2">
    <name type="scientific">Collybia nuda</name>
    <dbReference type="NCBI Taxonomy" id="64659"/>
    <lineage>
        <taxon>Eukaryota</taxon>
        <taxon>Fungi</taxon>
        <taxon>Dikarya</taxon>
        <taxon>Basidiomycota</taxon>
        <taxon>Agaricomycotina</taxon>
        <taxon>Agaricomycetes</taxon>
        <taxon>Agaricomycetidae</taxon>
        <taxon>Agaricales</taxon>
        <taxon>Tricholomatineae</taxon>
        <taxon>Clitocybaceae</taxon>
        <taxon>Collybia</taxon>
    </lineage>
</organism>
<sequence length="75" mass="8280">MQCANGGLLYPCDYCIHVVCSDCVVMPESYVDGMKFTCFGCHLIDSETGLRKKPSPYLGLEGHLQPLDVKAPRDL</sequence>
<dbReference type="OrthoDB" id="2652344at2759"/>
<dbReference type="EMBL" id="MU150360">
    <property type="protein sequence ID" value="KAF9457722.1"/>
    <property type="molecule type" value="Genomic_DNA"/>
</dbReference>
<dbReference type="AlphaFoldDB" id="A0A9P5XW91"/>
<comment type="caution">
    <text evidence="1">The sequence shown here is derived from an EMBL/GenBank/DDBJ whole genome shotgun (WGS) entry which is preliminary data.</text>
</comment>
<dbReference type="Proteomes" id="UP000807353">
    <property type="component" value="Unassembled WGS sequence"/>
</dbReference>
<evidence type="ECO:0000313" key="1">
    <source>
        <dbReference type="EMBL" id="KAF9457722.1"/>
    </source>
</evidence>
<dbReference type="InterPro" id="IPR011011">
    <property type="entry name" value="Znf_FYVE_PHD"/>
</dbReference>
<proteinExistence type="predicted"/>
<reference evidence="1" key="1">
    <citation type="submission" date="2020-11" db="EMBL/GenBank/DDBJ databases">
        <authorList>
            <consortium name="DOE Joint Genome Institute"/>
            <person name="Ahrendt S."/>
            <person name="Riley R."/>
            <person name="Andreopoulos W."/>
            <person name="Labutti K."/>
            <person name="Pangilinan J."/>
            <person name="Ruiz-Duenas F.J."/>
            <person name="Barrasa J.M."/>
            <person name="Sanchez-Garcia M."/>
            <person name="Camarero S."/>
            <person name="Miyauchi S."/>
            <person name="Serrano A."/>
            <person name="Linde D."/>
            <person name="Babiker R."/>
            <person name="Drula E."/>
            <person name="Ayuso-Fernandez I."/>
            <person name="Pacheco R."/>
            <person name="Padilla G."/>
            <person name="Ferreira P."/>
            <person name="Barriuso J."/>
            <person name="Kellner H."/>
            <person name="Castanera R."/>
            <person name="Alfaro M."/>
            <person name="Ramirez L."/>
            <person name="Pisabarro A.G."/>
            <person name="Kuo A."/>
            <person name="Tritt A."/>
            <person name="Lipzen A."/>
            <person name="He G."/>
            <person name="Yan M."/>
            <person name="Ng V."/>
            <person name="Cullen D."/>
            <person name="Martin F."/>
            <person name="Rosso M.-N."/>
            <person name="Henrissat B."/>
            <person name="Hibbett D."/>
            <person name="Martinez A.T."/>
            <person name="Grigoriev I.V."/>
        </authorList>
    </citation>
    <scope>NUCLEOTIDE SEQUENCE</scope>
    <source>
        <strain evidence="1">CBS 247.69</strain>
    </source>
</reference>
<evidence type="ECO:0000313" key="2">
    <source>
        <dbReference type="Proteomes" id="UP000807353"/>
    </source>
</evidence>
<dbReference type="SUPFAM" id="SSF57903">
    <property type="entry name" value="FYVE/PHD zinc finger"/>
    <property type="match status" value="1"/>
</dbReference>
<keyword evidence="2" id="KW-1185">Reference proteome</keyword>
<protein>
    <submittedName>
        <fullName evidence="1">Uncharacterized protein</fullName>
    </submittedName>
</protein>
<name>A0A9P5XW91_9AGAR</name>
<accession>A0A9P5XW91</accession>
<gene>
    <name evidence="1" type="ORF">BDZ94DRAFT_191146</name>
</gene>